<dbReference type="AlphaFoldDB" id="W0E5J3"/>
<dbReference type="RefSeq" id="WP_006716487.1">
    <property type="nucleotide sequence ID" value="NZ_CP007032.1"/>
</dbReference>
<dbReference type="STRING" id="871968.DESME_02345"/>
<name>W0E5J3_9FIRM</name>
<evidence type="ECO:0000313" key="1">
    <source>
        <dbReference type="EMBL" id="AHF06027.1"/>
    </source>
</evidence>
<gene>
    <name evidence="1" type="ORF">DESME_02345</name>
</gene>
<dbReference type="InterPro" id="IPR016181">
    <property type="entry name" value="Acyl_CoA_acyltransferase"/>
</dbReference>
<keyword evidence="2" id="KW-1185">Reference proteome</keyword>
<dbReference type="Proteomes" id="UP000010847">
    <property type="component" value="Chromosome"/>
</dbReference>
<organism evidence="1 2">
    <name type="scientific">Desulfitobacterium metallireducens DSM 15288</name>
    <dbReference type="NCBI Taxonomy" id="871968"/>
    <lineage>
        <taxon>Bacteria</taxon>
        <taxon>Bacillati</taxon>
        <taxon>Bacillota</taxon>
        <taxon>Clostridia</taxon>
        <taxon>Eubacteriales</taxon>
        <taxon>Desulfitobacteriaceae</taxon>
        <taxon>Desulfitobacterium</taxon>
    </lineage>
</organism>
<proteinExistence type="predicted"/>
<dbReference type="HOGENOM" id="CLU_075236_0_0_9"/>
<dbReference type="KEGG" id="dmt:DESME_02345"/>
<dbReference type="eggNOG" id="COG1246">
    <property type="taxonomic scope" value="Bacteria"/>
</dbReference>
<dbReference type="EMBL" id="CP007032">
    <property type="protein sequence ID" value="AHF06027.1"/>
    <property type="molecule type" value="Genomic_DNA"/>
</dbReference>
<dbReference type="SUPFAM" id="SSF55729">
    <property type="entry name" value="Acyl-CoA N-acyltransferases (Nat)"/>
    <property type="match status" value="1"/>
</dbReference>
<sequence length="254" mass="28858">MNDINIIELNSENLSRYGCFCLKSKPGSEGYRNKNIWMKERLAEGLKYLILSKDNETSCGFIEYIPSEYAWRGIQAENYLVIHCLWTTASGQGYGSRLIQKSIEDAKAQNKYGVAVVTNSKDTWIANKDIFIKNGFKLVSETLGSFELLVYKFGEYLDPYFPDDWEARARRLGEGLTILRSYQCPYVEVATNNILEGAEGAGIKPVIIDLKDRNEMINLAPSPYGVFNVVYKGKLVAFHRITVRAAKKLFQDQC</sequence>
<dbReference type="GO" id="GO:0016740">
    <property type="term" value="F:transferase activity"/>
    <property type="evidence" value="ECO:0007669"/>
    <property type="project" value="UniProtKB-KW"/>
</dbReference>
<evidence type="ECO:0000313" key="2">
    <source>
        <dbReference type="Proteomes" id="UP000010847"/>
    </source>
</evidence>
<dbReference type="Gene3D" id="3.40.630.30">
    <property type="match status" value="1"/>
</dbReference>
<protein>
    <submittedName>
        <fullName evidence="1">N-acetyltransferase GCN5</fullName>
    </submittedName>
</protein>
<keyword evidence="1" id="KW-0808">Transferase</keyword>
<accession>W0E5J3</accession>
<reference evidence="1 2" key="1">
    <citation type="submission" date="2013-12" db="EMBL/GenBank/DDBJ databases">
        <authorList>
            <consortium name="DOE Joint Genome Institute"/>
            <person name="Smidt H."/>
            <person name="Huntemann M."/>
            <person name="Han J."/>
            <person name="Chen A."/>
            <person name="Kyrpides N."/>
            <person name="Mavromatis K."/>
            <person name="Markowitz V."/>
            <person name="Palaniappan K."/>
            <person name="Ivanova N."/>
            <person name="Schaumberg A."/>
            <person name="Pati A."/>
            <person name="Liolios K."/>
            <person name="Nordberg H.P."/>
            <person name="Cantor M.N."/>
            <person name="Hua S.X."/>
            <person name="Woyke T."/>
        </authorList>
    </citation>
    <scope>NUCLEOTIDE SEQUENCE [LARGE SCALE GENOMIC DNA]</scope>
    <source>
        <strain evidence="2">DSM 15288</strain>
    </source>
</reference>
<dbReference type="OrthoDB" id="3172674at2"/>